<gene>
    <name evidence="1" type="ordered locus">A1E_02180</name>
</gene>
<reference evidence="2" key="1">
    <citation type="submission" date="2007-09" db="EMBL/GenBank/DDBJ databases">
        <title>Complete genome sequence of Rickettsia canadensis.</title>
        <authorList>
            <person name="Madan A."/>
            <person name="Fahey J."/>
            <person name="Helton E."/>
            <person name="Ketteman M."/>
            <person name="Madan A."/>
            <person name="Rodrigues S."/>
            <person name="Sanchez A."/>
            <person name="Whiting M."/>
            <person name="Dasch G."/>
            <person name="Eremeeva M."/>
        </authorList>
    </citation>
    <scope>NUCLEOTIDE SEQUENCE [LARGE SCALE GENOMIC DNA]</scope>
    <source>
        <strain evidence="2">McKiel</strain>
    </source>
</reference>
<dbReference type="Proteomes" id="UP000007056">
    <property type="component" value="Chromosome"/>
</dbReference>
<protein>
    <submittedName>
        <fullName evidence="1">Uncharacterized protein</fullName>
    </submittedName>
</protein>
<name>A8EYE8_RICCK</name>
<sequence length="59" mass="7009">MGDKLDLYEQDIENNFKKQQKFNNQSEITLLHKSAQIYMSKMSILNVTNRKTKKEFLKG</sequence>
<dbReference type="HOGENOM" id="CLU_2957730_0_0_5"/>
<dbReference type="KEGG" id="rcm:A1E_02180"/>
<dbReference type="AlphaFoldDB" id="A8EYE8"/>
<proteinExistence type="predicted"/>
<dbReference type="RefSeq" id="WP_012148579.1">
    <property type="nucleotide sequence ID" value="NC_009879.1"/>
</dbReference>
<organism evidence="1 2">
    <name type="scientific">Rickettsia canadensis (strain McKiel)</name>
    <dbReference type="NCBI Taxonomy" id="293613"/>
    <lineage>
        <taxon>Bacteria</taxon>
        <taxon>Pseudomonadati</taxon>
        <taxon>Pseudomonadota</taxon>
        <taxon>Alphaproteobacteria</taxon>
        <taxon>Rickettsiales</taxon>
        <taxon>Rickettsiaceae</taxon>
        <taxon>Rickettsieae</taxon>
        <taxon>Rickettsia</taxon>
        <taxon>belli group</taxon>
    </lineage>
</organism>
<dbReference type="EMBL" id="CP000409">
    <property type="protein sequence ID" value="ABV73381.1"/>
    <property type="molecule type" value="Genomic_DNA"/>
</dbReference>
<evidence type="ECO:0000313" key="1">
    <source>
        <dbReference type="EMBL" id="ABV73381.1"/>
    </source>
</evidence>
<accession>A8EYE8</accession>
<evidence type="ECO:0000313" key="2">
    <source>
        <dbReference type="Proteomes" id="UP000007056"/>
    </source>
</evidence>